<keyword evidence="2" id="KW-1185">Reference proteome</keyword>
<organism evidence="1 2">
    <name type="scientific">Salinomyces thailandicus</name>
    <dbReference type="NCBI Taxonomy" id="706561"/>
    <lineage>
        <taxon>Eukaryota</taxon>
        <taxon>Fungi</taxon>
        <taxon>Dikarya</taxon>
        <taxon>Ascomycota</taxon>
        <taxon>Pezizomycotina</taxon>
        <taxon>Dothideomycetes</taxon>
        <taxon>Dothideomycetidae</taxon>
        <taxon>Mycosphaerellales</taxon>
        <taxon>Teratosphaeriaceae</taxon>
        <taxon>Salinomyces</taxon>
    </lineage>
</organism>
<accession>A0A4U0U9S0</accession>
<protein>
    <submittedName>
        <fullName evidence="1">Uncharacterized protein</fullName>
    </submittedName>
</protein>
<dbReference type="Proteomes" id="UP000308549">
    <property type="component" value="Unassembled WGS sequence"/>
</dbReference>
<proteinExistence type="predicted"/>
<evidence type="ECO:0000313" key="1">
    <source>
        <dbReference type="EMBL" id="TKA32093.1"/>
    </source>
</evidence>
<comment type="caution">
    <text evidence="1">The sequence shown here is derived from an EMBL/GenBank/DDBJ whole genome shotgun (WGS) entry which is preliminary data.</text>
</comment>
<gene>
    <name evidence="1" type="ORF">B0A50_01340</name>
</gene>
<sequence>MHFVRDICSKWGAADEEWIANNLRPPGPPRDWSTPLLEQLWKLSILTKDDVGKARSSLTAAVTRRTKVLQDMGRVTVADVESAIVDLASQPQHAEDSDARSPALLVTLPVPQPSQPTTPVLSAAQYIQPATDAIDSRTPGPPSAVCQPTANPLEFDDQAIDRELRPQTDMPLQTSAPVEEDPLQLTLDRIDEMHKLAAVEEKAKARRLVLEREQRQWVAAQSGWATRS</sequence>
<dbReference type="AlphaFoldDB" id="A0A4U0U9S0"/>
<evidence type="ECO:0000313" key="2">
    <source>
        <dbReference type="Proteomes" id="UP000308549"/>
    </source>
</evidence>
<name>A0A4U0U9S0_9PEZI</name>
<reference evidence="1 2" key="1">
    <citation type="submission" date="2017-03" db="EMBL/GenBank/DDBJ databases">
        <title>Genomes of endolithic fungi from Antarctica.</title>
        <authorList>
            <person name="Coleine C."/>
            <person name="Masonjones S."/>
            <person name="Stajich J.E."/>
        </authorList>
    </citation>
    <scope>NUCLEOTIDE SEQUENCE [LARGE SCALE GENOMIC DNA]</scope>
    <source>
        <strain evidence="1 2">CCFEE 6315</strain>
    </source>
</reference>
<dbReference type="EMBL" id="NAJL01000006">
    <property type="protein sequence ID" value="TKA32093.1"/>
    <property type="molecule type" value="Genomic_DNA"/>
</dbReference>